<dbReference type="EMBL" id="JBHMBS010000008">
    <property type="protein sequence ID" value="MFB9677464.1"/>
    <property type="molecule type" value="Genomic_DNA"/>
</dbReference>
<name>A0ABV5TEF0_9ACTN</name>
<dbReference type="InterPro" id="IPR010982">
    <property type="entry name" value="Lambda_DNA-bd_dom_sf"/>
</dbReference>
<dbReference type="Proteomes" id="UP001589610">
    <property type="component" value="Unassembled WGS sequence"/>
</dbReference>
<feature type="region of interest" description="Disordered" evidence="1">
    <location>
        <begin position="1"/>
        <end position="34"/>
    </location>
</feature>
<evidence type="ECO:0000313" key="4">
    <source>
        <dbReference type="Proteomes" id="UP001589610"/>
    </source>
</evidence>
<evidence type="ECO:0000259" key="2">
    <source>
        <dbReference type="PROSITE" id="PS50943"/>
    </source>
</evidence>
<dbReference type="Pfam" id="PF13560">
    <property type="entry name" value="HTH_31"/>
    <property type="match status" value="1"/>
</dbReference>
<dbReference type="Pfam" id="PF19054">
    <property type="entry name" value="DUF5753"/>
    <property type="match status" value="1"/>
</dbReference>
<dbReference type="CDD" id="cd00093">
    <property type="entry name" value="HTH_XRE"/>
    <property type="match status" value="1"/>
</dbReference>
<dbReference type="SUPFAM" id="SSF47413">
    <property type="entry name" value="lambda repressor-like DNA-binding domains"/>
    <property type="match status" value="1"/>
</dbReference>
<proteinExistence type="predicted"/>
<feature type="domain" description="HTH cro/C1-type" evidence="2">
    <location>
        <begin position="43"/>
        <end position="99"/>
    </location>
</feature>
<dbReference type="SMART" id="SM00530">
    <property type="entry name" value="HTH_XRE"/>
    <property type="match status" value="1"/>
</dbReference>
<organism evidence="3 4">
    <name type="scientific">Streptosporangium vulgare</name>
    <dbReference type="NCBI Taxonomy" id="46190"/>
    <lineage>
        <taxon>Bacteria</taxon>
        <taxon>Bacillati</taxon>
        <taxon>Actinomycetota</taxon>
        <taxon>Actinomycetes</taxon>
        <taxon>Streptosporangiales</taxon>
        <taxon>Streptosporangiaceae</taxon>
        <taxon>Streptosporangium</taxon>
    </lineage>
</organism>
<reference evidence="3 4" key="1">
    <citation type="submission" date="2024-09" db="EMBL/GenBank/DDBJ databases">
        <authorList>
            <person name="Sun Q."/>
            <person name="Mori K."/>
        </authorList>
    </citation>
    <scope>NUCLEOTIDE SEQUENCE [LARGE SCALE GENOMIC DNA]</scope>
    <source>
        <strain evidence="3 4">JCM 3028</strain>
    </source>
</reference>
<dbReference type="PROSITE" id="PS50943">
    <property type="entry name" value="HTH_CROC1"/>
    <property type="match status" value="1"/>
</dbReference>
<sequence length="300" mass="34141">MRIIPDPEPEPESEAVAEPETESEPEFDTDSHESTRVQFGRELRKYRILSGFTQRRLCIAVPLAVSHLSMLENGHRAPTRKLAHQMDEALDLGTTLVDLLDRLDRMATQVPRWFRSWLEFEPRAEALHMWELSMIPGLMQVEGYARALIGNEPDITPGQTDKRVAARLERQEILRRPKPPKIWAVLDESILHRPVGSPEVMKCQLQHLLELGESSHTSLHLLPYTAYSTVGLLGSFVIADMPEGQPSVAYIDSQSTGDRVTERAAEVKELAFRHNEIRADALSRRESLKMIKEAIPRWTT</sequence>
<gene>
    <name evidence="3" type="ORF">ACFFRH_18440</name>
</gene>
<dbReference type="RefSeq" id="WP_386158028.1">
    <property type="nucleotide sequence ID" value="NZ_JBHMBS010000008.1"/>
</dbReference>
<accession>A0ABV5TEF0</accession>
<dbReference type="Gene3D" id="1.10.260.40">
    <property type="entry name" value="lambda repressor-like DNA-binding domains"/>
    <property type="match status" value="1"/>
</dbReference>
<evidence type="ECO:0000256" key="1">
    <source>
        <dbReference type="SAM" id="MobiDB-lite"/>
    </source>
</evidence>
<dbReference type="InterPro" id="IPR043917">
    <property type="entry name" value="DUF5753"/>
</dbReference>
<comment type="caution">
    <text evidence="3">The sequence shown here is derived from an EMBL/GenBank/DDBJ whole genome shotgun (WGS) entry which is preliminary data.</text>
</comment>
<protein>
    <submittedName>
        <fullName evidence="3">Helix-turn-helix domain-containing protein</fullName>
    </submittedName>
</protein>
<keyword evidence="4" id="KW-1185">Reference proteome</keyword>
<feature type="compositionally biased region" description="Acidic residues" evidence="1">
    <location>
        <begin position="7"/>
        <end position="28"/>
    </location>
</feature>
<evidence type="ECO:0000313" key="3">
    <source>
        <dbReference type="EMBL" id="MFB9677464.1"/>
    </source>
</evidence>
<dbReference type="InterPro" id="IPR001387">
    <property type="entry name" value="Cro/C1-type_HTH"/>
</dbReference>